<accession>A0A068LHH8</accession>
<evidence type="ECO:0000313" key="11">
    <source>
        <dbReference type="EMBL" id="AIE45741.1"/>
    </source>
</evidence>
<evidence type="ECO:0000313" key="13">
    <source>
        <dbReference type="EMBL" id="AIE45743.1"/>
    </source>
</evidence>
<evidence type="ECO:0000313" key="19">
    <source>
        <dbReference type="EMBL" id="AIE45749.1"/>
    </source>
</evidence>
<protein>
    <recommendedName>
        <fullName evidence="21">Type III effector protein</fullName>
    </recommendedName>
</protein>
<proteinExistence type="predicted"/>
<organism evidence="8">
    <name type="scientific">Paracidovorax citrulli</name>
    <name type="common">Acidovorax citrulli</name>
    <dbReference type="NCBI Taxonomy" id="80869"/>
    <lineage>
        <taxon>Bacteria</taxon>
        <taxon>Pseudomonadati</taxon>
        <taxon>Pseudomonadota</taxon>
        <taxon>Betaproteobacteria</taxon>
        <taxon>Burkholderiales</taxon>
        <taxon>Comamonadaceae</taxon>
        <taxon>Paracidovorax</taxon>
    </lineage>
</organism>
<evidence type="ECO:0000313" key="15">
    <source>
        <dbReference type="EMBL" id="AIE45745.1"/>
    </source>
</evidence>
<dbReference type="EMBL" id="KF944878">
    <property type="protein sequence ID" value="AIE45743.1"/>
    <property type="molecule type" value="Genomic_DNA"/>
</dbReference>
<feature type="compositionally biased region" description="Pro residues" evidence="1">
    <location>
        <begin position="60"/>
        <end position="70"/>
    </location>
</feature>
<name>A0A068LHH8_PARCI</name>
<dbReference type="EMBL" id="KF944884">
    <property type="protein sequence ID" value="AIE45749.1"/>
    <property type="molecule type" value="Genomic_DNA"/>
</dbReference>
<dbReference type="OMA" id="THAGMND"/>
<dbReference type="EMBL" id="KF944869">
    <property type="protein sequence ID" value="AIE45734.1"/>
    <property type="molecule type" value="Genomic_DNA"/>
</dbReference>
<evidence type="ECO:0000313" key="20">
    <source>
        <dbReference type="EMBL" id="AIE45750.1"/>
    </source>
</evidence>
<dbReference type="EMBL" id="KF944865">
    <property type="protein sequence ID" value="AIE45730.1"/>
    <property type="molecule type" value="Genomic_DNA"/>
</dbReference>
<dbReference type="EMBL" id="KF944881">
    <property type="protein sequence ID" value="AIE45746.1"/>
    <property type="molecule type" value="Genomic_DNA"/>
</dbReference>
<feature type="compositionally biased region" description="Low complexity" evidence="1">
    <location>
        <begin position="71"/>
        <end position="84"/>
    </location>
</feature>
<evidence type="ECO:0000313" key="9">
    <source>
        <dbReference type="EMBL" id="AIE45737.1"/>
    </source>
</evidence>
<dbReference type="EMBL" id="KF944877">
    <property type="protein sequence ID" value="AIE45742.1"/>
    <property type="molecule type" value="Genomic_DNA"/>
</dbReference>
<evidence type="ECO:0000313" key="3">
    <source>
        <dbReference type="EMBL" id="AIE45731.1"/>
    </source>
</evidence>
<dbReference type="EMBL" id="KF944871">
    <property type="protein sequence ID" value="AIE45736.1"/>
    <property type="molecule type" value="Genomic_DNA"/>
</dbReference>
<dbReference type="EMBL" id="KF944882">
    <property type="protein sequence ID" value="AIE45747.1"/>
    <property type="molecule type" value="Genomic_DNA"/>
</dbReference>
<dbReference type="EMBL" id="KF944879">
    <property type="protein sequence ID" value="AIE45744.1"/>
    <property type="molecule type" value="Genomic_DNA"/>
</dbReference>
<feature type="compositionally biased region" description="Low complexity" evidence="1">
    <location>
        <begin position="12"/>
        <end position="27"/>
    </location>
</feature>
<evidence type="ECO:0000313" key="12">
    <source>
        <dbReference type="EMBL" id="AIE45742.1"/>
    </source>
</evidence>
<dbReference type="EMBL" id="KF944885">
    <property type="protein sequence ID" value="AIE45750.1"/>
    <property type="molecule type" value="Genomic_DNA"/>
</dbReference>
<evidence type="ECO:0000313" key="10">
    <source>
        <dbReference type="EMBL" id="AIE45740.1"/>
    </source>
</evidence>
<feature type="region of interest" description="Disordered" evidence="1">
    <location>
        <begin position="1"/>
        <end position="84"/>
    </location>
</feature>
<dbReference type="EMBL" id="KF944868">
    <property type="protein sequence ID" value="AIE45733.1"/>
    <property type="molecule type" value="Genomic_DNA"/>
</dbReference>
<evidence type="ECO:0000313" key="5">
    <source>
        <dbReference type="EMBL" id="AIE45733.1"/>
    </source>
</evidence>
<sequence>MSAINSSSVSTAAAQRPASPPDAAASPASPPRESLRAQLPAGIPSPAQRPGRTEGGATPPRTPLPVPPSPSESSAASAAGSPARLAEIAPEDAGAPPPGPAGTRQGLGQFLKTMGSMVDARTAVMRGDDAEFMQEFKGRADPERGVLPAGSTLPELRNAAQALRTQLLEQNVPAELQTRFEGRLAHLDSTLEALETEQPLARRAAVYLGMNALLPVLPVAVAFRGHQNQFEAELAGLYAKTALMAIGSARSPTGANRHSVMDHFMSRHYINVVQAALFALPTFVPQLQKLNRHPAFNVGAGMVSTTALFLGFLGKEMREITNRIRHGVPDPQLAATGTRLQEAASFPAEPAEPAADGAGGSDEAVQAAREAAVQARTALSQALDLARADQKAVTDAKASFLAQGDGKELSPVTSKQLTLVADAFLSIATDLERVLHPAGLPEQAATAANEAQQEAEKAERIAKYALAAFTGAVCATTTGLMYPDQIGMVDLASDAAFTVALMVANARNPNVTRRDALDEFKSFAGLSLVMIAVLTANHAADDFIEKNTTGMLAGAAAMALLNVSIPGPVGHLAGAGLEKMYAGLQSMRPAELSQALRGIGHNAIEWLRERFMGAAPAPVPSSVEIHEIQEPEVPRHAPVAP</sequence>
<dbReference type="EMBL" id="KF944867">
    <property type="protein sequence ID" value="AIE45732.1"/>
    <property type="molecule type" value="Genomic_DNA"/>
</dbReference>
<evidence type="ECO:0000313" key="8">
    <source>
        <dbReference type="EMBL" id="AIE45736.1"/>
    </source>
</evidence>
<evidence type="ECO:0000313" key="18">
    <source>
        <dbReference type="EMBL" id="AIE45748.1"/>
    </source>
</evidence>
<dbReference type="EMBL" id="KF944880">
    <property type="protein sequence ID" value="AIE45745.1"/>
    <property type="molecule type" value="Genomic_DNA"/>
</dbReference>
<feature type="region of interest" description="Disordered" evidence="1">
    <location>
        <begin position="343"/>
        <end position="364"/>
    </location>
</feature>
<dbReference type="EMBL" id="KF944870">
    <property type="protein sequence ID" value="AIE45735.1"/>
    <property type="molecule type" value="Genomic_DNA"/>
</dbReference>
<evidence type="ECO:0000313" key="4">
    <source>
        <dbReference type="EMBL" id="AIE45732.1"/>
    </source>
</evidence>
<evidence type="ECO:0008006" key="21">
    <source>
        <dbReference type="Google" id="ProtNLM"/>
    </source>
</evidence>
<evidence type="ECO:0000256" key="1">
    <source>
        <dbReference type="SAM" id="MobiDB-lite"/>
    </source>
</evidence>
<dbReference type="EMBL" id="KF944875">
    <property type="protein sequence ID" value="AIE45740.1"/>
    <property type="molecule type" value="Genomic_DNA"/>
</dbReference>
<feature type="compositionally biased region" description="Polar residues" evidence="1">
    <location>
        <begin position="1"/>
        <end position="11"/>
    </location>
</feature>
<evidence type="ECO:0000313" key="17">
    <source>
        <dbReference type="EMBL" id="AIE45747.1"/>
    </source>
</evidence>
<feature type="non-terminal residue" evidence="8">
    <location>
        <position position="641"/>
    </location>
</feature>
<dbReference type="RefSeq" id="WP_011797726.1">
    <property type="nucleotide sequence ID" value="NZ_JBQPHN010000005.1"/>
</dbReference>
<dbReference type="EMBL" id="KF944866">
    <property type="protein sequence ID" value="AIE45731.1"/>
    <property type="molecule type" value="Genomic_DNA"/>
</dbReference>
<reference evidence="8" key="1">
    <citation type="journal article" date="2014" name="Phytopathology">
        <title>Comparative analysis of type III secreted effector genes reflects divergence of Acidovorax citrulli strains into three distinct lineages.</title>
        <authorList>
            <person name="Eckshtain-Levi N."/>
            <person name="Munitz T."/>
            <person name="Zivanovic M."/>
            <person name="Traore S.M."/>
            <person name="Sproer C."/>
            <person name="Zhao B."/>
            <person name="Welbaum G."/>
            <person name="Walcott R.R."/>
            <person name="Sikorski J."/>
            <person name="Burdman S."/>
        </authorList>
    </citation>
    <scope>NUCLEOTIDE SEQUENCE</scope>
    <source>
        <strain evidence="6">5</strain>
        <strain evidence="10">7a1</strain>
        <strain evidence="8">AAC203-57</strain>
        <strain evidence="19">AAC206-102</strain>
        <strain evidence="17">AAC92-17</strain>
        <strain evidence="20">AAC94-12</strain>
        <strain evidence="18">AAC94-21</strain>
        <strain evidence="9">AAC98-17</strain>
        <strain evidence="7">AACAU-9</strain>
        <strain evidence="2">M1</strain>
        <strain evidence="3">M2</strain>
        <strain evidence="4">M6</strain>
        <strain evidence="12">Tw148</strain>
        <strain evidence="11">Tw16</strain>
        <strain evidence="5">Tw76</strain>
        <strain evidence="13">W1</strain>
        <strain evidence="14">W2</strain>
        <strain evidence="15">W4</strain>
        <strain evidence="16">W6</strain>
    </source>
</reference>
<dbReference type="EMBL" id="KF944872">
    <property type="protein sequence ID" value="AIE45737.1"/>
    <property type="molecule type" value="Genomic_DNA"/>
</dbReference>
<evidence type="ECO:0000313" key="16">
    <source>
        <dbReference type="EMBL" id="AIE45746.1"/>
    </source>
</evidence>
<evidence type="ECO:0000313" key="2">
    <source>
        <dbReference type="EMBL" id="AIE45730.1"/>
    </source>
</evidence>
<dbReference type="EMBL" id="KF944876">
    <property type="protein sequence ID" value="AIE45741.1"/>
    <property type="molecule type" value="Genomic_DNA"/>
</dbReference>
<evidence type="ECO:0000313" key="7">
    <source>
        <dbReference type="EMBL" id="AIE45735.1"/>
    </source>
</evidence>
<evidence type="ECO:0000313" key="14">
    <source>
        <dbReference type="EMBL" id="AIE45744.1"/>
    </source>
</evidence>
<dbReference type="EMBL" id="KF944883">
    <property type="protein sequence ID" value="AIE45748.1"/>
    <property type="molecule type" value="Genomic_DNA"/>
</dbReference>
<dbReference type="AlphaFoldDB" id="A0A068LHH8"/>
<evidence type="ECO:0000313" key="6">
    <source>
        <dbReference type="EMBL" id="AIE45734.1"/>
    </source>
</evidence>